<keyword evidence="1" id="KW-0812">Transmembrane</keyword>
<evidence type="ECO:0000313" key="3">
    <source>
        <dbReference type="Proteomes" id="UP000325395"/>
    </source>
</evidence>
<gene>
    <name evidence="2" type="ORF">BDV36DRAFT_255769</name>
</gene>
<dbReference type="EMBL" id="ML735734">
    <property type="protein sequence ID" value="KAE8417767.1"/>
    <property type="molecule type" value="Genomic_DNA"/>
</dbReference>
<keyword evidence="1" id="KW-1133">Transmembrane helix</keyword>
<organism evidence="2 3">
    <name type="scientific">Aspergillus pseudocaelatus</name>
    <dbReference type="NCBI Taxonomy" id="1825620"/>
    <lineage>
        <taxon>Eukaryota</taxon>
        <taxon>Fungi</taxon>
        <taxon>Dikarya</taxon>
        <taxon>Ascomycota</taxon>
        <taxon>Pezizomycotina</taxon>
        <taxon>Eurotiomycetes</taxon>
        <taxon>Eurotiomycetidae</taxon>
        <taxon>Eurotiales</taxon>
        <taxon>Aspergillaceae</taxon>
        <taxon>Aspergillus</taxon>
        <taxon>Aspergillus subgen. Circumdati</taxon>
    </lineage>
</organism>
<reference evidence="2 3" key="1">
    <citation type="submission" date="2019-04" db="EMBL/GenBank/DDBJ databases">
        <authorList>
            <consortium name="DOE Joint Genome Institute"/>
            <person name="Mondo S."/>
            <person name="Kjaerbolling I."/>
            <person name="Vesth T."/>
            <person name="Frisvad J.C."/>
            <person name="Nybo J.L."/>
            <person name="Theobald S."/>
            <person name="Kildgaard S."/>
            <person name="Isbrandt T."/>
            <person name="Kuo A."/>
            <person name="Sato A."/>
            <person name="Lyhne E.K."/>
            <person name="Kogle M.E."/>
            <person name="Wiebenga A."/>
            <person name="Kun R.S."/>
            <person name="Lubbers R.J."/>
            <person name="Makela M.R."/>
            <person name="Barry K."/>
            <person name="Chovatia M."/>
            <person name="Clum A."/>
            <person name="Daum C."/>
            <person name="Haridas S."/>
            <person name="He G."/>
            <person name="LaButti K."/>
            <person name="Lipzen A."/>
            <person name="Riley R."/>
            <person name="Salamov A."/>
            <person name="Simmons B.A."/>
            <person name="Magnuson J.K."/>
            <person name="Henrissat B."/>
            <person name="Mortensen U.H."/>
            <person name="Larsen T.O."/>
            <person name="Devries R.P."/>
            <person name="Grigoriev I.V."/>
            <person name="Machida M."/>
            <person name="Baker S.E."/>
            <person name="Andersen M.R."/>
            <person name="Cantor M.N."/>
            <person name="Hua S.X."/>
        </authorList>
    </citation>
    <scope>NUCLEOTIDE SEQUENCE [LARGE SCALE GENOMIC DNA]</scope>
    <source>
        <strain evidence="2 3">CBS 117616</strain>
    </source>
</reference>
<keyword evidence="3" id="KW-1185">Reference proteome</keyword>
<evidence type="ECO:0000313" key="2">
    <source>
        <dbReference type="EMBL" id="KAE8417767.1"/>
    </source>
</evidence>
<proteinExistence type="predicted"/>
<name>A0ABQ6WKW0_9EURO</name>
<accession>A0ABQ6WKW0</accession>
<sequence>MLSPATASPRVRLLSTSNFCFLHFVLVCLAHFPSSGSFFDFSLSLSRFYFYFYFDFAFKISLS</sequence>
<protein>
    <submittedName>
        <fullName evidence="2">Uncharacterized protein</fullName>
    </submittedName>
</protein>
<evidence type="ECO:0000256" key="1">
    <source>
        <dbReference type="SAM" id="Phobius"/>
    </source>
</evidence>
<dbReference type="Proteomes" id="UP000325395">
    <property type="component" value="Unassembled WGS sequence"/>
</dbReference>
<keyword evidence="1" id="KW-0472">Membrane</keyword>
<feature type="transmembrane region" description="Helical" evidence="1">
    <location>
        <begin position="12"/>
        <end position="32"/>
    </location>
</feature>